<keyword evidence="13" id="KW-0406">Ion transport</keyword>
<feature type="transmembrane region" description="Helical" evidence="16">
    <location>
        <begin position="430"/>
        <end position="449"/>
    </location>
</feature>
<dbReference type="PANTHER" id="PTHR31503">
    <property type="entry name" value="VACUOLAR CALCIUM ION TRANSPORTER"/>
    <property type="match status" value="1"/>
</dbReference>
<feature type="transmembrane region" description="Helical" evidence="16">
    <location>
        <begin position="102"/>
        <end position="119"/>
    </location>
</feature>
<dbReference type="PROSITE" id="PS00018">
    <property type="entry name" value="EF_HAND_1"/>
    <property type="match status" value="2"/>
</dbReference>
<dbReference type="InterPro" id="IPR002048">
    <property type="entry name" value="EF_hand_dom"/>
</dbReference>
<keyword evidence="14 16" id="KW-0472">Membrane</keyword>
<dbReference type="GO" id="GO:0005886">
    <property type="term" value="C:plasma membrane"/>
    <property type="evidence" value="ECO:0007669"/>
    <property type="project" value="UniProtKB-SubCell"/>
</dbReference>
<feature type="transmembrane region" description="Helical" evidence="16">
    <location>
        <begin position="365"/>
        <end position="388"/>
    </location>
</feature>
<feature type="domain" description="EF-hand" evidence="17">
    <location>
        <begin position="195"/>
        <end position="230"/>
    </location>
</feature>
<comment type="caution">
    <text evidence="18">The sequence shown here is derived from an EMBL/GenBank/DDBJ whole genome shotgun (WGS) entry which is preliminary data.</text>
</comment>
<evidence type="ECO:0000256" key="10">
    <source>
        <dbReference type="ARBA" id="ARBA00022837"/>
    </source>
</evidence>
<proteinExistence type="inferred from homology"/>
<keyword evidence="3" id="KW-0813">Transport</keyword>
<evidence type="ECO:0000313" key="19">
    <source>
        <dbReference type="Proteomes" id="UP000265515"/>
    </source>
</evidence>
<keyword evidence="8" id="KW-0479">Metal-binding</keyword>
<keyword evidence="9" id="KW-0677">Repeat</keyword>
<dbReference type="EMBL" id="BFEA01000409">
    <property type="protein sequence ID" value="GBG82507.1"/>
    <property type="molecule type" value="Genomic_DNA"/>
</dbReference>
<dbReference type="GO" id="GO:0005509">
    <property type="term" value="F:calcium ion binding"/>
    <property type="evidence" value="ECO:0007669"/>
    <property type="project" value="InterPro"/>
</dbReference>
<evidence type="ECO:0000256" key="1">
    <source>
        <dbReference type="ARBA" id="ARBA00004651"/>
    </source>
</evidence>
<dbReference type="InterPro" id="IPR004837">
    <property type="entry name" value="NaCa_Exmemb"/>
</dbReference>
<dbReference type="InterPro" id="IPR018247">
    <property type="entry name" value="EF_Hand_1_Ca_BS"/>
</dbReference>
<dbReference type="PROSITE" id="PS50222">
    <property type="entry name" value="EF_HAND_2"/>
    <property type="match status" value="2"/>
</dbReference>
<keyword evidence="6" id="KW-0109">Calcium transport</keyword>
<keyword evidence="12" id="KW-0346">Stress response</keyword>
<feature type="domain" description="EF-hand" evidence="17">
    <location>
        <begin position="235"/>
        <end position="270"/>
    </location>
</feature>
<dbReference type="SUPFAM" id="SSF47473">
    <property type="entry name" value="EF-hand"/>
    <property type="match status" value="1"/>
</dbReference>
<evidence type="ECO:0000256" key="6">
    <source>
        <dbReference type="ARBA" id="ARBA00022568"/>
    </source>
</evidence>
<dbReference type="GO" id="GO:0005774">
    <property type="term" value="C:vacuolar membrane"/>
    <property type="evidence" value="ECO:0007669"/>
    <property type="project" value="UniProtKB-ARBA"/>
</dbReference>
<evidence type="ECO:0000256" key="16">
    <source>
        <dbReference type="SAM" id="Phobius"/>
    </source>
</evidence>
<reference evidence="18 19" key="1">
    <citation type="journal article" date="2018" name="Cell">
        <title>The Chara Genome: Secondary Complexity and Implications for Plant Terrestrialization.</title>
        <authorList>
            <person name="Nishiyama T."/>
            <person name="Sakayama H."/>
            <person name="Vries J.D."/>
            <person name="Buschmann H."/>
            <person name="Saint-Marcoux D."/>
            <person name="Ullrich K.K."/>
            <person name="Haas F.B."/>
            <person name="Vanderstraeten L."/>
            <person name="Becker D."/>
            <person name="Lang D."/>
            <person name="Vosolsobe S."/>
            <person name="Rombauts S."/>
            <person name="Wilhelmsson P.K.I."/>
            <person name="Janitza P."/>
            <person name="Kern R."/>
            <person name="Heyl A."/>
            <person name="Rumpler F."/>
            <person name="Villalobos L.I.A.C."/>
            <person name="Clay J.M."/>
            <person name="Skokan R."/>
            <person name="Toyoda A."/>
            <person name="Suzuki Y."/>
            <person name="Kagoshima H."/>
            <person name="Schijlen E."/>
            <person name="Tajeshwar N."/>
            <person name="Catarino B."/>
            <person name="Hetherington A.J."/>
            <person name="Saltykova A."/>
            <person name="Bonnot C."/>
            <person name="Breuninger H."/>
            <person name="Symeonidi A."/>
            <person name="Radhakrishnan G.V."/>
            <person name="Van Nieuwerburgh F."/>
            <person name="Deforce D."/>
            <person name="Chang C."/>
            <person name="Karol K.G."/>
            <person name="Hedrich R."/>
            <person name="Ulvskov P."/>
            <person name="Glockner G."/>
            <person name="Delwiche C.F."/>
            <person name="Petrasek J."/>
            <person name="Van de Peer Y."/>
            <person name="Friml J."/>
            <person name="Beilby M."/>
            <person name="Dolan L."/>
            <person name="Kohara Y."/>
            <person name="Sugano S."/>
            <person name="Fujiyama A."/>
            <person name="Delaux P.-M."/>
            <person name="Quint M."/>
            <person name="TheiBen G."/>
            <person name="Hagemann M."/>
            <person name="Harholt J."/>
            <person name="Dunand C."/>
            <person name="Zachgo S."/>
            <person name="Langdale J."/>
            <person name="Maumus F."/>
            <person name="Straeten D.V.D."/>
            <person name="Gould S.B."/>
            <person name="Rensing S.A."/>
        </authorList>
    </citation>
    <scope>NUCLEOTIDE SEQUENCE [LARGE SCALE GENOMIC DNA]</scope>
    <source>
        <strain evidence="18 19">S276</strain>
    </source>
</reference>
<evidence type="ECO:0000256" key="11">
    <source>
        <dbReference type="ARBA" id="ARBA00022989"/>
    </source>
</evidence>
<keyword evidence="19" id="KW-1185">Reference proteome</keyword>
<dbReference type="Proteomes" id="UP000265515">
    <property type="component" value="Unassembled WGS sequence"/>
</dbReference>
<dbReference type="InterPro" id="IPR044880">
    <property type="entry name" value="NCX_ion-bd_dom_sf"/>
</dbReference>
<evidence type="ECO:0000256" key="3">
    <source>
        <dbReference type="ARBA" id="ARBA00022448"/>
    </source>
</evidence>
<keyword evidence="15" id="KW-0915">Sodium</keyword>
<evidence type="ECO:0000256" key="8">
    <source>
        <dbReference type="ARBA" id="ARBA00022723"/>
    </source>
</evidence>
<keyword evidence="7 16" id="KW-0812">Transmembrane</keyword>
<feature type="transmembrane region" description="Helical" evidence="16">
    <location>
        <begin position="131"/>
        <end position="150"/>
    </location>
</feature>
<feature type="transmembrane region" description="Helical" evidence="16">
    <location>
        <begin position="41"/>
        <end position="65"/>
    </location>
</feature>
<keyword evidence="11 16" id="KW-1133">Transmembrane helix</keyword>
<evidence type="ECO:0000256" key="5">
    <source>
        <dbReference type="ARBA" id="ARBA00022475"/>
    </source>
</evidence>
<evidence type="ECO:0000256" key="9">
    <source>
        <dbReference type="ARBA" id="ARBA00022737"/>
    </source>
</evidence>
<protein>
    <recommendedName>
        <fullName evidence="17">EF-hand domain-containing protein</fullName>
    </recommendedName>
</protein>
<comment type="subcellular location">
    <subcellularLocation>
        <location evidence="1">Cell membrane</location>
        <topology evidence="1">Multi-pass membrane protein</topology>
    </subcellularLocation>
</comment>
<feature type="transmembrane region" description="Helical" evidence="16">
    <location>
        <begin position="456"/>
        <end position="475"/>
    </location>
</feature>
<evidence type="ECO:0000256" key="7">
    <source>
        <dbReference type="ARBA" id="ARBA00022692"/>
    </source>
</evidence>
<organism evidence="18 19">
    <name type="scientific">Chara braunii</name>
    <name type="common">Braun's stonewort</name>
    <dbReference type="NCBI Taxonomy" id="69332"/>
    <lineage>
        <taxon>Eukaryota</taxon>
        <taxon>Viridiplantae</taxon>
        <taxon>Streptophyta</taxon>
        <taxon>Charophyceae</taxon>
        <taxon>Charales</taxon>
        <taxon>Characeae</taxon>
        <taxon>Chara</taxon>
    </lineage>
</organism>
<feature type="transmembrane region" description="Helical" evidence="16">
    <location>
        <begin position="326"/>
        <end position="345"/>
    </location>
</feature>
<keyword evidence="4" id="KW-0050">Antiport</keyword>
<dbReference type="Gramene" id="GBG82507">
    <property type="protein sequence ID" value="GBG82507"/>
    <property type="gene ID" value="CBR_g34884"/>
</dbReference>
<dbReference type="Pfam" id="PF01699">
    <property type="entry name" value="Na_Ca_ex"/>
    <property type="match status" value="1"/>
</dbReference>
<keyword evidence="15" id="KW-0739">Sodium transport</keyword>
<name>A0A388LJQ8_CHABU</name>
<dbReference type="AlphaFoldDB" id="A0A388LJQ8"/>
<dbReference type="InterPro" id="IPR004713">
    <property type="entry name" value="CaH_exchang"/>
</dbReference>
<dbReference type="Gene3D" id="1.10.238.10">
    <property type="entry name" value="EF-hand"/>
    <property type="match status" value="1"/>
</dbReference>
<gene>
    <name evidence="18" type="ORF">CBR_g34884</name>
</gene>
<dbReference type="GO" id="GO:0006874">
    <property type="term" value="P:intracellular calcium ion homeostasis"/>
    <property type="evidence" value="ECO:0007669"/>
    <property type="project" value="TreeGrafter"/>
</dbReference>
<evidence type="ECO:0000256" key="14">
    <source>
        <dbReference type="ARBA" id="ARBA00023136"/>
    </source>
</evidence>
<feature type="transmembrane region" description="Helical" evidence="16">
    <location>
        <begin position="400"/>
        <end position="424"/>
    </location>
</feature>
<dbReference type="GO" id="GO:0015369">
    <property type="term" value="F:calcium:proton antiporter activity"/>
    <property type="evidence" value="ECO:0007669"/>
    <property type="project" value="UniProtKB-ARBA"/>
</dbReference>
<dbReference type="OrthoDB" id="26525at2759"/>
<dbReference type="Gene3D" id="1.20.1420.30">
    <property type="entry name" value="NCX, central ion-binding region"/>
    <property type="match status" value="1"/>
</dbReference>
<accession>A0A388LJQ8</accession>
<evidence type="ECO:0000256" key="13">
    <source>
        <dbReference type="ARBA" id="ARBA00023065"/>
    </source>
</evidence>
<evidence type="ECO:0000256" key="12">
    <source>
        <dbReference type="ARBA" id="ARBA00023016"/>
    </source>
</evidence>
<dbReference type="InterPro" id="IPR011992">
    <property type="entry name" value="EF-hand-dom_pair"/>
</dbReference>
<evidence type="ECO:0000259" key="17">
    <source>
        <dbReference type="PROSITE" id="PS50222"/>
    </source>
</evidence>
<evidence type="ECO:0000256" key="15">
    <source>
        <dbReference type="ARBA" id="ARBA00023201"/>
    </source>
</evidence>
<evidence type="ECO:0000256" key="4">
    <source>
        <dbReference type="ARBA" id="ARBA00022449"/>
    </source>
</evidence>
<dbReference type="SMART" id="SM00054">
    <property type="entry name" value="EFh"/>
    <property type="match status" value="2"/>
</dbReference>
<dbReference type="OMA" id="IFLPWIQ"/>
<dbReference type="FunFam" id="1.20.1420.30:FF:000019">
    <property type="entry name" value="Sodium/calcium exchanger NCL2"/>
    <property type="match status" value="1"/>
</dbReference>
<evidence type="ECO:0000256" key="2">
    <source>
        <dbReference type="ARBA" id="ARBA00008170"/>
    </source>
</evidence>
<keyword evidence="5" id="KW-1003">Cell membrane</keyword>
<dbReference type="Pfam" id="PF13499">
    <property type="entry name" value="EF-hand_7"/>
    <property type="match status" value="1"/>
</dbReference>
<dbReference type="GO" id="GO:0006814">
    <property type="term" value="P:sodium ion transport"/>
    <property type="evidence" value="ECO:0007669"/>
    <property type="project" value="UniProtKB-KW"/>
</dbReference>
<dbReference type="PANTHER" id="PTHR31503:SF36">
    <property type="entry name" value="SODIUM_CALCIUM EXCHANGER MEMBRANE REGION DOMAIN-CONTAINING PROTEIN"/>
    <property type="match status" value="1"/>
</dbReference>
<sequence>MPEYPNQLRNRPLDAAVPRISIEAPKVSGLGGDKEKAQEEVVVGIGVLAGSTIMMLTVAWAGSVICGRCDLTGPKGEAVDNKLTMGWSLTQTGVTTDDDTRIGAGVMMLTILPYIVVQIPLMDHHKKEGPIAALAGLIFAWLGLVFYSIYQVANPILQKKKIQQARLDLVHHEFVRDIAVFAKTFGGLLHPDGKSNLEAIEKLFEKADTDGNGSLNGSEVRALLVGLAPDITDFNADERAGHIFQAMDVDSDKHITKAEFIPSLAQFLEKKRKADRESALQHMHRPEFWAAEAERQRLVYSELVEMVNEEEEETEEEGKKMTPAQVYFWAVFYMLIGAGLAAVFADPVVSSISGFSKSSGIPAFFVAFVVTPLGSNSSELVSSLIFAMKKKKRCMSLTLSQVYGAISMNNTLCLGIFLTVVYVRGLTWEFSSESVIILLAILIMGSLGYSRRTFQLWVVFPVLLLYPFTLLIVYVCDTYLGWK</sequence>
<evidence type="ECO:0000313" key="18">
    <source>
        <dbReference type="EMBL" id="GBG82507.1"/>
    </source>
</evidence>
<comment type="similarity">
    <text evidence="2">Belongs to the Ca(2+):cation antiporter (CaCA) (TC 2.A.19) family.</text>
</comment>
<keyword evidence="10" id="KW-0106">Calcium</keyword>